<evidence type="ECO:0000256" key="1">
    <source>
        <dbReference type="SAM" id="Phobius"/>
    </source>
</evidence>
<proteinExistence type="predicted"/>
<reference evidence="2" key="1">
    <citation type="submission" date="2019-08" db="EMBL/GenBank/DDBJ databases">
        <authorList>
            <person name="Kucharzyk K."/>
            <person name="Murdoch R.W."/>
            <person name="Higgins S."/>
            <person name="Loffler F."/>
        </authorList>
    </citation>
    <scope>NUCLEOTIDE SEQUENCE</scope>
</reference>
<comment type="caution">
    <text evidence="2">The sequence shown here is derived from an EMBL/GenBank/DDBJ whole genome shotgun (WGS) entry which is preliminary data.</text>
</comment>
<evidence type="ECO:0000313" key="2">
    <source>
        <dbReference type="EMBL" id="MPM49448.1"/>
    </source>
</evidence>
<evidence type="ECO:0008006" key="3">
    <source>
        <dbReference type="Google" id="ProtNLM"/>
    </source>
</evidence>
<keyword evidence="1" id="KW-0472">Membrane</keyword>
<protein>
    <recommendedName>
        <fullName evidence="3">Regulatory protein YycH-like domain-containing protein</fullName>
    </recommendedName>
</protein>
<dbReference type="AlphaFoldDB" id="A0A645A9R3"/>
<organism evidence="2">
    <name type="scientific">bioreactor metagenome</name>
    <dbReference type="NCBI Taxonomy" id="1076179"/>
    <lineage>
        <taxon>unclassified sequences</taxon>
        <taxon>metagenomes</taxon>
        <taxon>ecological metagenomes</taxon>
    </lineage>
</organism>
<keyword evidence="1" id="KW-0812">Transmembrane</keyword>
<gene>
    <name evidence="2" type="ORF">SDC9_96178</name>
</gene>
<keyword evidence="1" id="KW-1133">Transmembrane helix</keyword>
<accession>A0A645A9R3</accession>
<dbReference type="EMBL" id="VSSQ01012529">
    <property type="protein sequence ID" value="MPM49448.1"/>
    <property type="molecule type" value="Genomic_DNA"/>
</dbReference>
<feature type="transmembrane region" description="Helical" evidence="1">
    <location>
        <begin position="9"/>
        <end position="29"/>
    </location>
</feature>
<sequence length="305" mass="34617">MDWRKAKRIIMVMLIALNAVLFCANRYYYNNYRLTQDEETAVFKLLAQNGIGIYTDLISDYSPMKQLDVTVSSPDIDEIKTMFFDADDSVTVSAELEKTVMKSYSAELVAENSKISYSCPTGCGNMTGVGKKAAQDLANSFLKKMGSDYDSYVLDRVTYKNGGYQLEYYEYYKGYKLFCNYCTFFIDDNGIKTIESEDYDINGFVEENKGICSSSEAILTYVYDNKNSDNAGKFIEDMEIGYDFKESEEIVDGTKIRLVPCYHIYLLNEDKPFAVYAYTNTAKTKADNISMSAADSSVVFAHENK</sequence>
<name>A0A645A9R3_9ZZZZ</name>